<dbReference type="InterPro" id="IPR024516">
    <property type="entry name" value="Mce_C"/>
</dbReference>
<feature type="domain" description="Mce/MlaD" evidence="2">
    <location>
        <begin position="28"/>
        <end position="103"/>
    </location>
</feature>
<reference evidence="4 5" key="1">
    <citation type="submission" date="2019-07" db="EMBL/GenBank/DDBJ databases">
        <title>New species of Amycolatopsis and Streptomyces.</title>
        <authorList>
            <person name="Duangmal K."/>
            <person name="Teo W.F.A."/>
            <person name="Lipun K."/>
        </authorList>
    </citation>
    <scope>NUCLEOTIDE SEQUENCE [LARGE SCALE GENOMIC DNA]</scope>
    <source>
        <strain evidence="4 5">JCM 30562</strain>
    </source>
</reference>
<dbReference type="PANTHER" id="PTHR33371:SF4">
    <property type="entry name" value="INTERMEMBRANE PHOSPHOLIPID TRANSPORT SYSTEM BINDING PROTEIN MLAD"/>
    <property type="match status" value="1"/>
</dbReference>
<evidence type="ECO:0000313" key="4">
    <source>
        <dbReference type="EMBL" id="TVT19326.1"/>
    </source>
</evidence>
<dbReference type="Pfam" id="PF11887">
    <property type="entry name" value="Mce4_CUP1"/>
    <property type="match status" value="1"/>
</dbReference>
<feature type="region of interest" description="Disordered" evidence="1">
    <location>
        <begin position="375"/>
        <end position="409"/>
    </location>
</feature>
<accession>A0A558A504</accession>
<evidence type="ECO:0000259" key="3">
    <source>
        <dbReference type="Pfam" id="PF11887"/>
    </source>
</evidence>
<dbReference type="GO" id="GO:0005543">
    <property type="term" value="F:phospholipid binding"/>
    <property type="evidence" value="ECO:0007669"/>
    <property type="project" value="TreeGrafter"/>
</dbReference>
<dbReference type="AlphaFoldDB" id="A0A558A504"/>
<keyword evidence="5" id="KW-1185">Reference proteome</keyword>
<name>A0A558A504_9PSEU</name>
<organism evidence="4 5">
    <name type="scientific">Amycolatopsis acidiphila</name>
    <dbReference type="NCBI Taxonomy" id="715473"/>
    <lineage>
        <taxon>Bacteria</taxon>
        <taxon>Bacillati</taxon>
        <taxon>Actinomycetota</taxon>
        <taxon>Actinomycetes</taxon>
        <taxon>Pseudonocardiales</taxon>
        <taxon>Pseudonocardiaceae</taxon>
        <taxon>Amycolatopsis</taxon>
    </lineage>
</organism>
<protein>
    <submittedName>
        <fullName evidence="4">MCE family protein</fullName>
    </submittedName>
</protein>
<dbReference type="OrthoDB" id="5241082at2"/>
<dbReference type="Proteomes" id="UP000318578">
    <property type="component" value="Unassembled WGS sequence"/>
</dbReference>
<dbReference type="GO" id="GO:0005548">
    <property type="term" value="F:phospholipid transporter activity"/>
    <property type="evidence" value="ECO:0007669"/>
    <property type="project" value="TreeGrafter"/>
</dbReference>
<dbReference type="RefSeq" id="WP_144642241.1">
    <property type="nucleotide sequence ID" value="NZ_BNAX01000002.1"/>
</dbReference>
<dbReference type="InterPro" id="IPR052336">
    <property type="entry name" value="MlaD_Phospholipid_Transporter"/>
</dbReference>
<feature type="domain" description="Mammalian cell entry C-terminal" evidence="3">
    <location>
        <begin position="167"/>
        <end position="300"/>
    </location>
</feature>
<dbReference type="InterPro" id="IPR003399">
    <property type="entry name" value="Mce/MlaD"/>
</dbReference>
<sequence length="409" mass="43074">MRRVLIIGVLAAVVLAGVIWTAAGSRVYHVGVVLASATNLHDGGEVTINGFSAGKVDSISVQDGKAMVRLALDENRSPLHDGAKVTVEWKALLGERWIEIKDGAPANATIPDGGMLPGSQATPTNLDDVLAALDKPTRDHLSSLVNQLDQTVHGNEQNANATLRTAGPALSALGQVLSGVGRDGPAIRDLVTQVNTMVGTLSQHDSDVRAIVDSLSKTASLTVQQRQQLSSALELLPGTLDTANRVLGNVPATTDKAVPLLQDLRPATQQLPSVAQRLSPVLQQIPPLLDKLAPTLGSANQLLDNTPGLLDVAHQTVPGVASTASYLGPVLNYLRPYTPELAGWVSEWTSNGGNYDANGHFVRFYLQEGATTFADNPGVLPPGTQNDDYPLPGANANQPWRDAWGSGVR</sequence>
<evidence type="ECO:0000259" key="2">
    <source>
        <dbReference type="Pfam" id="PF02470"/>
    </source>
</evidence>
<comment type="caution">
    <text evidence="4">The sequence shown here is derived from an EMBL/GenBank/DDBJ whole genome shotgun (WGS) entry which is preliminary data.</text>
</comment>
<gene>
    <name evidence="4" type="ORF">FNH06_24520</name>
</gene>
<dbReference type="SUPFAM" id="SSF58104">
    <property type="entry name" value="Methyl-accepting chemotaxis protein (MCP) signaling domain"/>
    <property type="match status" value="1"/>
</dbReference>
<dbReference type="Pfam" id="PF02470">
    <property type="entry name" value="MlaD"/>
    <property type="match status" value="1"/>
</dbReference>
<proteinExistence type="predicted"/>
<dbReference type="PANTHER" id="PTHR33371">
    <property type="entry name" value="INTERMEMBRANE PHOSPHOLIPID TRANSPORT SYSTEM BINDING PROTEIN MLAD-RELATED"/>
    <property type="match status" value="1"/>
</dbReference>
<evidence type="ECO:0000313" key="5">
    <source>
        <dbReference type="Proteomes" id="UP000318578"/>
    </source>
</evidence>
<evidence type="ECO:0000256" key="1">
    <source>
        <dbReference type="SAM" id="MobiDB-lite"/>
    </source>
</evidence>
<dbReference type="EMBL" id="VJZA01000048">
    <property type="protein sequence ID" value="TVT19326.1"/>
    <property type="molecule type" value="Genomic_DNA"/>
</dbReference>